<comment type="domain">
    <text evidence="8">Comprises of two domains. The C-terminal domain contains the binding site for glutamine and catalyzes the hydrolysis of this substrate to glutamate and ammonia. The N-terminal domain is anticipated to bind ATP and cobyrinate and catalyzes the ultimate synthesis of the diamide product. The ammonia produced via the glutaminase domain is probably translocated to the adjacent domain via a molecular tunnel, where it reacts with an activated intermediate.</text>
</comment>
<sequence length="460" mass="48305">MAARLMTGKAREDAPRLVIAAAGTGQGKTTVAAAIMALLTERGFCVAPFKAGPDYIDPAHHRAAAGRPGRSLDAWLLPPDTLRALFRRATAGRNAADVAVIEGMMGLFDGRGADDEGSTAHVARLLRAPVIAVIDVWTMGRTAAAVAHGLNTLAPDLPLAGVILNRCAGAGHFALCRDAVVQAGVPVLGWLPADDAIRLPERHLGLTTAAERPMDIARLRDLASPTIDVDAILQIARSAGALPRFDDPLPPPVAQTRARIAVARDVAFDFYYEDNLDLLREAGAELVPFSPLADDSLPDADALYLGGGYPELHAAALAANAPMLDAIRAFAASGRPVYAECGGLMYLAEWLVDADGARHAMAGVIPGTSAMGGLTIGYREARALADSPVAQSGWMVRGHEFHHSTLAAPSIRPAYRLDNGAVDGFVSIDGNILASYLHLHFGADPRMAARFVERAVAARG</sequence>
<dbReference type="EC" id="6.3.5.11" evidence="8"/>
<dbReference type="InterPro" id="IPR011698">
    <property type="entry name" value="GATase_3"/>
</dbReference>
<feature type="active site" description="Nucleophile" evidence="8">
    <location>
        <position position="341"/>
    </location>
</feature>
<evidence type="ECO:0000256" key="6">
    <source>
        <dbReference type="ARBA" id="ARBA00022842"/>
    </source>
</evidence>
<evidence type="ECO:0000256" key="3">
    <source>
        <dbReference type="ARBA" id="ARBA00022598"/>
    </source>
</evidence>
<evidence type="ECO:0000256" key="1">
    <source>
        <dbReference type="ARBA" id="ARBA00001946"/>
    </source>
</evidence>
<dbReference type="CDD" id="cd05388">
    <property type="entry name" value="CobB_N"/>
    <property type="match status" value="1"/>
</dbReference>
<dbReference type="EMBL" id="JACHIA010000005">
    <property type="protein sequence ID" value="MBB6070600.1"/>
    <property type="molecule type" value="Genomic_DNA"/>
</dbReference>
<comment type="caution">
    <text evidence="11">The sequence shown here is derived from an EMBL/GenBank/DDBJ whole genome shotgun (WGS) entry which is preliminary data.</text>
</comment>
<evidence type="ECO:0000256" key="5">
    <source>
        <dbReference type="ARBA" id="ARBA00022840"/>
    </source>
</evidence>
<evidence type="ECO:0000313" key="12">
    <source>
        <dbReference type="Proteomes" id="UP000582837"/>
    </source>
</evidence>
<comment type="pathway">
    <text evidence="8">Cofactor biosynthesis; adenosylcobalamin biosynthesis; cob(II)yrinate a,c-diamide from sirohydrochlorin (anaerobic route): step 10/10.</text>
</comment>
<dbReference type="GO" id="GO:0042242">
    <property type="term" value="F:cobyrinic acid a,c-diamide synthase activity"/>
    <property type="evidence" value="ECO:0007669"/>
    <property type="project" value="UniProtKB-UniRule"/>
</dbReference>
<dbReference type="InterPro" id="IPR004484">
    <property type="entry name" value="CbiA/CobB_synth"/>
</dbReference>
<dbReference type="InterPro" id="IPR027417">
    <property type="entry name" value="P-loop_NTPase"/>
</dbReference>
<dbReference type="PANTHER" id="PTHR43873">
    <property type="entry name" value="COBYRINATE A,C-DIAMIDE SYNTHASE"/>
    <property type="match status" value="1"/>
</dbReference>
<reference evidence="11 12" key="1">
    <citation type="submission" date="2020-08" db="EMBL/GenBank/DDBJ databases">
        <title>Genomic Encyclopedia of Type Strains, Phase IV (KMG-IV): sequencing the most valuable type-strain genomes for metagenomic binning, comparative biology and taxonomic classification.</title>
        <authorList>
            <person name="Goeker M."/>
        </authorList>
    </citation>
    <scope>NUCLEOTIDE SEQUENCE [LARGE SCALE GENOMIC DNA]</scope>
    <source>
        <strain evidence="11 12">DSM 29007</strain>
    </source>
</reference>
<comment type="similarity">
    <text evidence="8">Belongs to the CobB/CbiA family.</text>
</comment>
<dbReference type="Pfam" id="PF07685">
    <property type="entry name" value="GATase_3"/>
    <property type="match status" value="1"/>
</dbReference>
<dbReference type="InterPro" id="IPR029062">
    <property type="entry name" value="Class_I_gatase-like"/>
</dbReference>
<evidence type="ECO:0000256" key="4">
    <source>
        <dbReference type="ARBA" id="ARBA00022741"/>
    </source>
</evidence>
<dbReference type="CDD" id="cd03130">
    <property type="entry name" value="GATase1_CobB"/>
    <property type="match status" value="1"/>
</dbReference>
<comment type="cofactor">
    <cofactor evidence="1 8">
        <name>Mg(2+)</name>
        <dbReference type="ChEBI" id="CHEBI:18420"/>
    </cofactor>
</comment>
<dbReference type="NCBIfam" id="TIGR00379">
    <property type="entry name" value="cobB"/>
    <property type="match status" value="1"/>
</dbReference>
<gene>
    <name evidence="8" type="primary">cbiA</name>
    <name evidence="11" type="ORF">HNQ61_002221</name>
</gene>
<comment type="miscellaneous">
    <text evidence="8">The a and c carboxylates of cobyrinate are activated for nucleophilic attack via formation of a phosphorylated intermediate by ATP. CbiA catalyzes first the amidation of the c-carboxylate, and then that of the a-carboxylate.</text>
</comment>
<dbReference type="InterPro" id="IPR002586">
    <property type="entry name" value="CobQ/CobB/MinD/ParA_Nub-bd_dom"/>
</dbReference>
<name>A0A841GXW8_9BACT</name>
<feature type="domain" description="CobQ/CobB/MinD/ParA nucleotide binding" evidence="9">
    <location>
        <begin position="17"/>
        <end position="204"/>
    </location>
</feature>
<dbReference type="GO" id="GO:0005524">
    <property type="term" value="F:ATP binding"/>
    <property type="evidence" value="ECO:0007669"/>
    <property type="project" value="UniProtKB-UniRule"/>
</dbReference>
<dbReference type="AlphaFoldDB" id="A0A841GXW8"/>
<dbReference type="PROSITE" id="PS51274">
    <property type="entry name" value="GATASE_COBBQ"/>
    <property type="match status" value="1"/>
</dbReference>
<dbReference type="RefSeq" id="WP_205761437.1">
    <property type="nucleotide sequence ID" value="NZ_JABDTL010000001.1"/>
</dbReference>
<accession>A0A841GXW8</accession>
<keyword evidence="5 8" id="KW-0067">ATP-binding</keyword>
<protein>
    <recommendedName>
        <fullName evidence="8">Cobyrinate a,c-diamide synthase</fullName>
        <ecNumber evidence="8">6.3.5.11</ecNumber>
    </recommendedName>
    <alternativeName>
        <fullName evidence="8">Cobyrinic acid a,c-diamide synthetase</fullName>
    </alternativeName>
</protein>
<evidence type="ECO:0000313" key="11">
    <source>
        <dbReference type="EMBL" id="MBB6070600.1"/>
    </source>
</evidence>
<dbReference type="Gene3D" id="3.40.50.880">
    <property type="match status" value="1"/>
</dbReference>
<proteinExistence type="inferred from homology"/>
<evidence type="ECO:0000259" key="9">
    <source>
        <dbReference type="Pfam" id="PF01656"/>
    </source>
</evidence>
<keyword evidence="7 8" id="KW-0315">Glutamine amidotransferase</keyword>
<comment type="catalytic activity">
    <reaction evidence="8">
        <text>cob(II)yrinate + 2 L-glutamine + 2 ATP + 2 H2O = cob(II)yrinate a,c diamide + 2 L-glutamate + 2 ADP + 2 phosphate + 2 H(+)</text>
        <dbReference type="Rhea" id="RHEA:26289"/>
        <dbReference type="ChEBI" id="CHEBI:15377"/>
        <dbReference type="ChEBI" id="CHEBI:15378"/>
        <dbReference type="ChEBI" id="CHEBI:29985"/>
        <dbReference type="ChEBI" id="CHEBI:30616"/>
        <dbReference type="ChEBI" id="CHEBI:43474"/>
        <dbReference type="ChEBI" id="CHEBI:58359"/>
        <dbReference type="ChEBI" id="CHEBI:58537"/>
        <dbReference type="ChEBI" id="CHEBI:58894"/>
        <dbReference type="ChEBI" id="CHEBI:456216"/>
        <dbReference type="EC" id="6.3.5.11"/>
    </reaction>
</comment>
<dbReference type="Proteomes" id="UP000582837">
    <property type="component" value="Unassembled WGS sequence"/>
</dbReference>
<dbReference type="HAMAP" id="MF_00027">
    <property type="entry name" value="CobB_CbiA"/>
    <property type="match status" value="1"/>
</dbReference>
<dbReference type="PANTHER" id="PTHR43873:SF1">
    <property type="entry name" value="COBYRINATE A,C-DIAMIDE SYNTHASE"/>
    <property type="match status" value="1"/>
</dbReference>
<feature type="domain" description="CobB/CobQ-like glutamine amidotransferase" evidence="10">
    <location>
        <begin position="259"/>
        <end position="444"/>
    </location>
</feature>
<dbReference type="Pfam" id="PF01656">
    <property type="entry name" value="CbiA"/>
    <property type="match status" value="1"/>
</dbReference>
<evidence type="ECO:0000256" key="8">
    <source>
        <dbReference type="HAMAP-Rule" id="MF_00027"/>
    </source>
</evidence>
<dbReference type="Gene3D" id="3.40.50.300">
    <property type="entry name" value="P-loop containing nucleotide triphosphate hydrolases"/>
    <property type="match status" value="2"/>
</dbReference>
<feature type="site" description="Increases nucleophilicity of active site Cys" evidence="8">
    <location>
        <position position="438"/>
    </location>
</feature>
<evidence type="ECO:0000256" key="7">
    <source>
        <dbReference type="ARBA" id="ARBA00022962"/>
    </source>
</evidence>
<dbReference type="GO" id="GO:0009236">
    <property type="term" value="P:cobalamin biosynthetic process"/>
    <property type="evidence" value="ECO:0007669"/>
    <property type="project" value="UniProtKB-UniRule"/>
</dbReference>
<dbReference type="SUPFAM" id="SSF52317">
    <property type="entry name" value="Class I glutamine amidotransferase-like"/>
    <property type="match status" value="1"/>
</dbReference>
<dbReference type="SUPFAM" id="SSF52540">
    <property type="entry name" value="P-loop containing nucleoside triphosphate hydrolases"/>
    <property type="match status" value="1"/>
</dbReference>
<evidence type="ECO:0000256" key="2">
    <source>
        <dbReference type="ARBA" id="ARBA00022573"/>
    </source>
</evidence>
<comment type="function">
    <text evidence="8">Catalyzes the ATP-dependent amidation of the two carboxylate groups at positions a and c of cobyrinate, using either L-glutamine or ammonia as the nitrogen source.</text>
</comment>
<keyword evidence="2 8" id="KW-0169">Cobalamin biosynthesis</keyword>
<keyword evidence="12" id="KW-1185">Reference proteome</keyword>
<keyword evidence="3 8" id="KW-0436">Ligase</keyword>
<keyword evidence="6 8" id="KW-0460">Magnesium</keyword>
<evidence type="ECO:0000259" key="10">
    <source>
        <dbReference type="Pfam" id="PF07685"/>
    </source>
</evidence>
<organism evidence="11 12">
    <name type="scientific">Longimicrobium terrae</name>
    <dbReference type="NCBI Taxonomy" id="1639882"/>
    <lineage>
        <taxon>Bacteria</taxon>
        <taxon>Pseudomonadati</taxon>
        <taxon>Gemmatimonadota</taxon>
        <taxon>Longimicrobiia</taxon>
        <taxon>Longimicrobiales</taxon>
        <taxon>Longimicrobiaceae</taxon>
        <taxon>Longimicrobium</taxon>
    </lineage>
</organism>
<dbReference type="NCBIfam" id="NF002204">
    <property type="entry name" value="PRK01077.1"/>
    <property type="match status" value="1"/>
</dbReference>
<keyword evidence="4 8" id="KW-0547">Nucleotide-binding</keyword>
<dbReference type="UniPathway" id="UPA00148">
    <property type="reaction ID" value="UER00231"/>
</dbReference>